<dbReference type="Proteomes" id="UP000191686">
    <property type="component" value="Unassembled WGS sequence"/>
</dbReference>
<protein>
    <submittedName>
        <fullName evidence="1">Ankyrin repeat domain-containing protein</fullName>
    </submittedName>
</protein>
<sequence length="218" mass="24847">MNNVDRINRAIEKNKLHILKKCVFESQNVRDEALTYAAYEGRIDMLAYLLSIGANPCANYSECLNGAAMTGQVEAFQYLMNVGAEPTAAERSGRREQHFYITTPISWAVSSDCLEIVKMCLEAGSSAEFDKNDILRAAARKSSLKSIEYLLREIFQPETVEKTADYHLGDSFHANRDVTDWWIENRENIIAHNKVATARRSLEVRLENKNNRGRRLKI</sequence>
<dbReference type="EMBL" id="JYMX02000008">
    <property type="protein sequence ID" value="MCW3712128.1"/>
    <property type="molecule type" value="Genomic_DNA"/>
</dbReference>
<proteinExistence type="predicted"/>
<dbReference type="PANTHER" id="PTHR44207:SF2">
    <property type="entry name" value="REPEAT PROTEIN, PUTATIVE-RELATED"/>
    <property type="match status" value="1"/>
</dbReference>
<dbReference type="RefSeq" id="WP_143262424.1">
    <property type="nucleotide sequence ID" value="NZ_JYMX02000008.1"/>
</dbReference>
<dbReference type="PANTHER" id="PTHR44207">
    <property type="entry name" value="SURFACE ANTIGEN BSPA-LIKE-RELATED"/>
    <property type="match status" value="1"/>
</dbReference>
<dbReference type="InterPro" id="IPR036770">
    <property type="entry name" value="Ankyrin_rpt-contain_sf"/>
</dbReference>
<reference evidence="1 2" key="2">
    <citation type="journal article" date="2017" name="Front. Microbiol.">
        <title>Genomics Reveals a Unique Clone of Burkholderia cenocepacia Harboring an Actively Excising Novel Genomic Island.</title>
        <authorList>
            <person name="Patil P.P."/>
            <person name="Mali S."/>
            <person name="Midha S."/>
            <person name="Gautam V."/>
            <person name="Dash L."/>
            <person name="Kumar S."/>
            <person name="Shastri J."/>
            <person name="Singhal L."/>
            <person name="Patil P.B."/>
        </authorList>
    </citation>
    <scope>NUCLEOTIDE SEQUENCE [LARGE SCALE GENOMIC DNA]</scope>
    <source>
        <strain evidence="1 2">BC-19</strain>
    </source>
</reference>
<dbReference type="SUPFAM" id="SSF48403">
    <property type="entry name" value="Ankyrin repeat"/>
    <property type="match status" value="1"/>
</dbReference>
<reference evidence="1 2" key="1">
    <citation type="journal article" date="2017" name="Front. Microbiol.">
        <title>Genomics reveals a unique clone of Burkholderia cenocepacia harbouring an actively excising novel genomic island.</title>
        <authorList>
            <person name="Patil P."/>
            <person name="Mali S."/>
            <person name="Midha S."/>
            <person name="Gautam V."/>
            <person name="Dash L."/>
            <person name="Kumar S."/>
            <person name="Shastri J."/>
            <person name="Singhal L."/>
            <person name="Patil P.B."/>
        </authorList>
    </citation>
    <scope>NUCLEOTIDE SEQUENCE [LARGE SCALE GENOMIC DNA]</scope>
    <source>
        <strain evidence="1 2">BC-19</strain>
    </source>
</reference>
<accession>A0ABD4UCT1</accession>
<dbReference type="InterPro" id="IPR002110">
    <property type="entry name" value="Ankyrin_rpt"/>
</dbReference>
<evidence type="ECO:0000313" key="2">
    <source>
        <dbReference type="Proteomes" id="UP000191686"/>
    </source>
</evidence>
<organism evidence="1 2">
    <name type="scientific">Burkholderia cenocepacia</name>
    <dbReference type="NCBI Taxonomy" id="95486"/>
    <lineage>
        <taxon>Bacteria</taxon>
        <taxon>Pseudomonadati</taxon>
        <taxon>Pseudomonadota</taxon>
        <taxon>Betaproteobacteria</taxon>
        <taxon>Burkholderiales</taxon>
        <taxon>Burkholderiaceae</taxon>
        <taxon>Burkholderia</taxon>
        <taxon>Burkholderia cepacia complex</taxon>
    </lineage>
</organism>
<comment type="caution">
    <text evidence="1">The sequence shown here is derived from an EMBL/GenBank/DDBJ whole genome shotgun (WGS) entry which is preliminary data.</text>
</comment>
<dbReference type="Pfam" id="PF12796">
    <property type="entry name" value="Ank_2"/>
    <property type="match status" value="1"/>
</dbReference>
<dbReference type="SMART" id="SM00248">
    <property type="entry name" value="ANK"/>
    <property type="match status" value="4"/>
</dbReference>
<evidence type="ECO:0000313" key="1">
    <source>
        <dbReference type="EMBL" id="MCW3712128.1"/>
    </source>
</evidence>
<dbReference type="Gene3D" id="1.25.40.20">
    <property type="entry name" value="Ankyrin repeat-containing domain"/>
    <property type="match status" value="1"/>
</dbReference>
<name>A0ABD4UCT1_9BURK</name>
<dbReference type="AlphaFoldDB" id="A0ABD4UCT1"/>
<gene>
    <name evidence="1" type="ORF">UE95_012600</name>
</gene>